<evidence type="ECO:0000256" key="1">
    <source>
        <dbReference type="SAM" id="SignalP"/>
    </source>
</evidence>
<organism evidence="2 3">
    <name type="scientific">Cajanus cajan</name>
    <name type="common">Pigeon pea</name>
    <name type="synonym">Cajanus indicus</name>
    <dbReference type="NCBI Taxonomy" id="3821"/>
    <lineage>
        <taxon>Eukaryota</taxon>
        <taxon>Viridiplantae</taxon>
        <taxon>Streptophyta</taxon>
        <taxon>Embryophyta</taxon>
        <taxon>Tracheophyta</taxon>
        <taxon>Spermatophyta</taxon>
        <taxon>Magnoliopsida</taxon>
        <taxon>eudicotyledons</taxon>
        <taxon>Gunneridae</taxon>
        <taxon>Pentapetalae</taxon>
        <taxon>rosids</taxon>
        <taxon>fabids</taxon>
        <taxon>Fabales</taxon>
        <taxon>Fabaceae</taxon>
        <taxon>Papilionoideae</taxon>
        <taxon>50 kb inversion clade</taxon>
        <taxon>NPAAA clade</taxon>
        <taxon>indigoferoid/millettioid clade</taxon>
        <taxon>Phaseoleae</taxon>
        <taxon>Cajanus</taxon>
    </lineage>
</organism>
<dbReference type="AlphaFoldDB" id="A0A151TET5"/>
<keyword evidence="3" id="KW-1185">Reference proteome</keyword>
<evidence type="ECO:0008006" key="4">
    <source>
        <dbReference type="Google" id="ProtNLM"/>
    </source>
</evidence>
<dbReference type="Proteomes" id="UP000075243">
    <property type="component" value="Chromosome 6"/>
</dbReference>
<accession>A0A151TET5</accession>
<dbReference type="EMBL" id="CM003608">
    <property type="protein sequence ID" value="KYP65579.1"/>
    <property type="molecule type" value="Genomic_DNA"/>
</dbReference>
<name>A0A151TET5_CAJCA</name>
<proteinExistence type="predicted"/>
<keyword evidence="1" id="KW-0732">Signal</keyword>
<protein>
    <recommendedName>
        <fullName evidence="4">Retrovirus-related Pol polyprotein from transposon TNT 1-94</fullName>
    </recommendedName>
</protein>
<dbReference type="Gramene" id="C.cajan_11488.t">
    <property type="protein sequence ID" value="C.cajan_11488.t.cds1"/>
    <property type="gene ID" value="C.cajan_11488"/>
</dbReference>
<reference evidence="2 3" key="1">
    <citation type="journal article" date="2012" name="Nat. Biotechnol.">
        <title>Draft genome sequence of pigeonpea (Cajanus cajan), an orphan legume crop of resource-poor farmers.</title>
        <authorList>
            <person name="Varshney R.K."/>
            <person name="Chen W."/>
            <person name="Li Y."/>
            <person name="Bharti A.K."/>
            <person name="Saxena R.K."/>
            <person name="Schlueter J.A."/>
            <person name="Donoghue M.T."/>
            <person name="Azam S."/>
            <person name="Fan G."/>
            <person name="Whaley A.M."/>
            <person name="Farmer A.D."/>
            <person name="Sheridan J."/>
            <person name="Iwata A."/>
            <person name="Tuteja R."/>
            <person name="Penmetsa R.V."/>
            <person name="Wu W."/>
            <person name="Upadhyaya H.D."/>
            <person name="Yang S.P."/>
            <person name="Shah T."/>
            <person name="Saxena K.B."/>
            <person name="Michael T."/>
            <person name="McCombie W.R."/>
            <person name="Yang B."/>
            <person name="Zhang G."/>
            <person name="Yang H."/>
            <person name="Wang J."/>
            <person name="Spillane C."/>
            <person name="Cook D.R."/>
            <person name="May G.D."/>
            <person name="Xu X."/>
            <person name="Jackson S.A."/>
        </authorList>
    </citation>
    <scope>NUCLEOTIDE SEQUENCE [LARGE SCALE GENOMIC DNA]</scope>
    <source>
        <strain evidence="3">cv. Asha</strain>
    </source>
</reference>
<evidence type="ECO:0000313" key="3">
    <source>
        <dbReference type="Proteomes" id="UP000075243"/>
    </source>
</evidence>
<evidence type="ECO:0000313" key="2">
    <source>
        <dbReference type="EMBL" id="KYP65579.1"/>
    </source>
</evidence>
<sequence>MLEFLLWMKALVYLLTSIGDSVSLQEHIDVILEGLPKDYSSVILVIKSKLDPLSIKEVETLLLTHKMCLKKFLKKLFSDFATINLIETSPRSTIAQNQLNSTSVQVHITQNFEVENQG</sequence>
<feature type="chain" id="PRO_5007589042" description="Retrovirus-related Pol polyprotein from transposon TNT 1-94" evidence="1">
    <location>
        <begin position="24"/>
        <end position="118"/>
    </location>
</feature>
<feature type="signal peptide" evidence="1">
    <location>
        <begin position="1"/>
        <end position="23"/>
    </location>
</feature>
<gene>
    <name evidence="2" type="ORF">KK1_011826</name>
</gene>